<sequence length="1806" mass="203048">MSESKEQNGVIAAEHEESNGVAAAHTNQEGGEMHHVESKEDMFEDATDDIEENQFQEIVDNATHLQDHGASSPSIDVLEAILDKTLQEKQTLSTELKEERESIAREVSILCHDLKGLADKQSLSADDGNREELMAGNDTSLLREMLSECSQFVKVALDERLRTEGVIRELNQRIEDLTVKAQAEEAVADRMLASLGVAVNPGELLDYSVMGKLAHVERSGSLLLEHYSWMLYEIDQLRVCLTEGGFNFEGQEPFGTLLRFLLLPVVEKEKIMAEAANEELGRVKVELEQEKNRFANTKEKLSMAVTKGKALVQQRDSLKHALAEKTSDLDKCLVELQEKSSAIEAAELCKGELVKCESLVVSLQETLAQRNAISESLEEVFSQIDVHEGLKMMDVVERLKWLVNEVTSLRGMLLEKNAIFENFEEILSHNNVSKEETDLIERLRWFVNLNSSLEETLSQRNKIIDYLEESFSQISVPVELQSVDTVEKLKWLVEERNALKDNLLEFHKLKDALSLIDLPETASSSDLKTRIGWLKESVNQSKDEINELREELGRTKTSAQNEIDRLSALLSAELQEKEYIKMELDVLEHNFEEVHQASSEKHQMVQMLLERSGITTDSLEPYQAYTDLPQLIDRCFGKIKEESNSSSDTFDVAEVFESMQSLLYVRDQELMLCEKLLEEDMLVRSEVINLSGELKVASLGLVTLKEEKDTLQKDLERTEEKFALLREKLSLAVKKGKGLVQDRENLKLLVEEKKSEVGNLKLELQKQESMVTDCRDEINRLSADLEKIPKLEADLVAAKDQCNQLEQFLLESNNMLQRVIESIDGIALPVASDFEEPVQKVNWLGGYLNECQQARIHMEQDFEKVREETNTLAGEFADAQRAMKSLEDALSAAENQISQLSEEKGEMEVAKRTVELDLQKAIDAQRAMKSLEDALSAAENQISQLSKEKGEMEVAKRTVELDLQKAIDETTAQTSKFTEACATIKSLEDSLSLAENNISMITKEREEVQLSRASTEAELEKLREDITIQTSKLTEAFRAVKSLEDALSQAETNVSLLTQQNNCVQDDRSNLENELKKVTEEADSQTGKLTAALSTIKALEDALSKASNDISVLEDEKRISQQKISMLNSKLNTCMDELAGTSGSLESRSGSTEKSYHVMEEDSCVTKPFPHDLSNRVNSGTDNDQVNAVDVNSIPLYFKETVEELQLRNKNLAEKFEGFSIFTNEFIEALLRKLRISRNAVSSVFENMGSLKEKMKIMELLKEEHEKTIAELEQDRKSLLSACINATTELQFEVKNKLLELSSIPELEKLNHDPIQEACKAGAEDTEHQQRLDEREYAMIAENLSLAATRAQTLAKLFESTSNVAAATIEDLQNKLVESTGTSERYTEKCVILKNRVLEFETDVEALQNSCKELRLKLKDYQAMEEKLKEQEAELSTLQSNLLVKDQEAEEPLMSVSQLKTLFEKISRIEIPFSDSEVGGLEPHSSVDVKKLFCIVDSISELYNQLNTSSCEKEELQSILSTRNLEIEHLKEETETHFRNRQDYEKIKNEMSELFFGIEKLFDIFGDHGFAGEQKSSSRQRLLPALEKQIMALLLEVDNSKFHAADLDTKLRGSQIVIDELSSKIKVLEDSLQSRTAQPEIVQERSIFEAPPPTGSEISEIEDAGSVGKNGISPVASASASAAHETDEDKGHVFKSLNTSGLIPKQGKSFADRIDGIWVSGGGVLMSRPRARLGLIAYWLFLHLWLLGTILKRSAISFREVMCFRATLVGFVYGYATVVSSSLVAPMASHAPSNLAGGLSWRHKSK</sequence>
<dbReference type="PANTHER" id="PTHR43939">
    <property type="entry name" value="COILED-COIL DOMAIN-CONTAINING PROTEIN 158"/>
    <property type="match status" value="1"/>
</dbReference>
<dbReference type="SUPFAM" id="SSF57997">
    <property type="entry name" value="Tropomyosin"/>
    <property type="match status" value="1"/>
</dbReference>
<gene>
    <name evidence="4" type="ORF">OIU85_025008</name>
</gene>
<feature type="coiled-coil region" evidence="1">
    <location>
        <begin position="1369"/>
        <end position="1448"/>
    </location>
</feature>
<evidence type="ECO:0000256" key="1">
    <source>
        <dbReference type="SAM" id="Coils"/>
    </source>
</evidence>
<feature type="coiled-coil region" evidence="1">
    <location>
        <begin position="531"/>
        <end position="576"/>
    </location>
</feature>
<keyword evidence="3" id="KW-0812">Transmembrane</keyword>
<feature type="region of interest" description="Disordered" evidence="2">
    <location>
        <begin position="1"/>
        <end position="21"/>
    </location>
</feature>
<name>A0A9Q0U1Z7_SALVM</name>
<dbReference type="EMBL" id="JAPFFL010000006">
    <property type="protein sequence ID" value="KAJ6721974.1"/>
    <property type="molecule type" value="Genomic_DNA"/>
</dbReference>
<keyword evidence="1" id="KW-0175">Coiled coil</keyword>
<dbReference type="PANTHER" id="PTHR43939:SF68">
    <property type="entry name" value="CENTROSOMAL PROTEIN OF 290 KDA-LIKE"/>
    <property type="match status" value="1"/>
</dbReference>
<dbReference type="OrthoDB" id="10255522at2759"/>
<accession>A0A9Q0U1Z7</accession>
<evidence type="ECO:0000256" key="2">
    <source>
        <dbReference type="SAM" id="MobiDB-lite"/>
    </source>
</evidence>
<evidence type="ECO:0000313" key="4">
    <source>
        <dbReference type="EMBL" id="KAJ6721974.1"/>
    </source>
</evidence>
<feature type="coiled-coil region" evidence="1">
    <location>
        <begin position="273"/>
        <end position="304"/>
    </location>
</feature>
<feature type="transmembrane region" description="Helical" evidence="3">
    <location>
        <begin position="1733"/>
        <end position="1751"/>
    </location>
</feature>
<comment type="caution">
    <text evidence="4">The sequence shown here is derived from an EMBL/GenBank/DDBJ whole genome shotgun (WGS) entry which is preliminary data.</text>
</comment>
<evidence type="ECO:0000313" key="5">
    <source>
        <dbReference type="Proteomes" id="UP001151529"/>
    </source>
</evidence>
<feature type="transmembrane region" description="Helical" evidence="3">
    <location>
        <begin position="1763"/>
        <end position="1785"/>
    </location>
</feature>
<evidence type="ECO:0000256" key="3">
    <source>
        <dbReference type="SAM" id="Phobius"/>
    </source>
</evidence>
<protein>
    <submittedName>
        <fullName evidence="4">SYNAPTONEMAL COMPLEX PROTEIN-RELATED</fullName>
    </submittedName>
</protein>
<feature type="coiled-coil region" evidence="1">
    <location>
        <begin position="701"/>
        <end position="784"/>
    </location>
</feature>
<keyword evidence="3" id="KW-1133">Transmembrane helix</keyword>
<dbReference type="Proteomes" id="UP001151529">
    <property type="component" value="Chromosome 10"/>
</dbReference>
<reference evidence="4" key="1">
    <citation type="submission" date="2022-11" db="EMBL/GenBank/DDBJ databases">
        <authorList>
            <person name="Hyden B.L."/>
            <person name="Feng K."/>
            <person name="Yates T."/>
            <person name="Jawdy S."/>
            <person name="Smart L.B."/>
            <person name="Muchero W."/>
        </authorList>
    </citation>
    <scope>NUCLEOTIDE SEQUENCE</scope>
    <source>
        <tissue evidence="4">Shoot tip</tissue>
    </source>
</reference>
<feature type="coiled-coil region" evidence="1">
    <location>
        <begin position="984"/>
        <end position="1123"/>
    </location>
</feature>
<proteinExistence type="predicted"/>
<dbReference type="Gene3D" id="1.10.287.2610">
    <property type="match status" value="1"/>
</dbReference>
<feature type="coiled-coil region" evidence="1">
    <location>
        <begin position="848"/>
        <end position="955"/>
    </location>
</feature>
<keyword evidence="5" id="KW-1185">Reference proteome</keyword>
<feature type="coiled-coil region" evidence="1">
    <location>
        <begin position="1248"/>
        <end position="1289"/>
    </location>
</feature>
<reference evidence="4" key="2">
    <citation type="journal article" date="2023" name="Int. J. Mol. Sci.">
        <title>De Novo Assembly and Annotation of 11 Diverse Shrub Willow (Salix) Genomes Reveals Novel Gene Organization in Sex-Linked Regions.</title>
        <authorList>
            <person name="Hyden B."/>
            <person name="Feng K."/>
            <person name="Yates T.B."/>
            <person name="Jawdy S."/>
            <person name="Cereghino C."/>
            <person name="Smart L.B."/>
            <person name="Muchero W."/>
        </authorList>
    </citation>
    <scope>NUCLEOTIDE SEQUENCE [LARGE SCALE GENOMIC DNA]</scope>
    <source>
        <tissue evidence="4">Shoot tip</tissue>
    </source>
</reference>
<organism evidence="4 5">
    <name type="scientific">Salix viminalis</name>
    <name type="common">Common osier</name>
    <name type="synonym">Basket willow</name>
    <dbReference type="NCBI Taxonomy" id="40686"/>
    <lineage>
        <taxon>Eukaryota</taxon>
        <taxon>Viridiplantae</taxon>
        <taxon>Streptophyta</taxon>
        <taxon>Embryophyta</taxon>
        <taxon>Tracheophyta</taxon>
        <taxon>Spermatophyta</taxon>
        <taxon>Magnoliopsida</taxon>
        <taxon>eudicotyledons</taxon>
        <taxon>Gunneridae</taxon>
        <taxon>Pentapetalae</taxon>
        <taxon>rosids</taxon>
        <taxon>fabids</taxon>
        <taxon>Malpighiales</taxon>
        <taxon>Salicaceae</taxon>
        <taxon>Saliceae</taxon>
        <taxon>Salix</taxon>
    </lineage>
</organism>
<feature type="coiled-coil region" evidence="1">
    <location>
        <begin position="75"/>
        <end position="106"/>
    </location>
</feature>
<keyword evidence="3" id="KW-0472">Membrane</keyword>